<evidence type="ECO:0000256" key="7">
    <source>
        <dbReference type="ARBA" id="ARBA00022989"/>
    </source>
</evidence>
<dbReference type="SUPFAM" id="SSF90123">
    <property type="entry name" value="ABC transporter transmembrane region"/>
    <property type="match status" value="1"/>
</dbReference>
<protein>
    <submittedName>
        <fullName evidence="12">ABC transporter ATP-binding protein</fullName>
    </submittedName>
</protein>
<dbReference type="Gene3D" id="3.40.50.300">
    <property type="entry name" value="P-loop containing nucleotide triphosphate hydrolases"/>
    <property type="match status" value="1"/>
</dbReference>
<evidence type="ECO:0000256" key="4">
    <source>
        <dbReference type="ARBA" id="ARBA00022692"/>
    </source>
</evidence>
<evidence type="ECO:0000256" key="6">
    <source>
        <dbReference type="ARBA" id="ARBA00022840"/>
    </source>
</evidence>
<evidence type="ECO:0000313" key="12">
    <source>
        <dbReference type="EMBL" id="GLT22924.1"/>
    </source>
</evidence>
<evidence type="ECO:0000256" key="8">
    <source>
        <dbReference type="ARBA" id="ARBA00023136"/>
    </source>
</evidence>
<dbReference type="Proteomes" id="UP001157167">
    <property type="component" value="Unassembled WGS sequence"/>
</dbReference>
<evidence type="ECO:0000256" key="1">
    <source>
        <dbReference type="ARBA" id="ARBA00004651"/>
    </source>
</evidence>
<comment type="caution">
    <text evidence="12">The sequence shown here is derived from an EMBL/GenBank/DDBJ whole genome shotgun (WGS) entry which is preliminary data.</text>
</comment>
<dbReference type="PANTHER" id="PTHR11384:SF59">
    <property type="entry name" value="LYSOSOMAL COBALAMIN TRANSPORTER ABCD4"/>
    <property type="match status" value="1"/>
</dbReference>
<keyword evidence="4 9" id="KW-0812">Transmembrane</keyword>
<evidence type="ECO:0000256" key="5">
    <source>
        <dbReference type="ARBA" id="ARBA00022741"/>
    </source>
</evidence>
<dbReference type="InterPro" id="IPR036640">
    <property type="entry name" value="ABC1_TM_sf"/>
</dbReference>
<keyword evidence="7 9" id="KW-1133">Transmembrane helix</keyword>
<keyword evidence="8 9" id="KW-0472">Membrane</keyword>
<feature type="domain" description="ABC transporter" evidence="10">
    <location>
        <begin position="356"/>
        <end position="578"/>
    </location>
</feature>
<feature type="domain" description="ABC transmembrane type-1" evidence="11">
    <location>
        <begin position="36"/>
        <end position="320"/>
    </location>
</feature>
<keyword evidence="2" id="KW-0813">Transport</keyword>
<evidence type="ECO:0000256" key="2">
    <source>
        <dbReference type="ARBA" id="ARBA00022448"/>
    </source>
</evidence>
<dbReference type="InterPro" id="IPR003593">
    <property type="entry name" value="AAA+_ATPase"/>
</dbReference>
<feature type="transmembrane region" description="Helical" evidence="9">
    <location>
        <begin position="31"/>
        <end position="54"/>
    </location>
</feature>
<name>A0ABQ6FD52_9RHOO</name>
<dbReference type="InterPro" id="IPR003439">
    <property type="entry name" value="ABC_transporter-like_ATP-bd"/>
</dbReference>
<reference evidence="13" key="1">
    <citation type="journal article" date="2019" name="Int. J. Syst. Evol. Microbiol.">
        <title>The Global Catalogue of Microorganisms (GCM) 10K type strain sequencing project: providing services to taxonomists for standard genome sequencing and annotation.</title>
        <authorList>
            <consortium name="The Broad Institute Genomics Platform"/>
            <consortium name="The Broad Institute Genome Sequencing Center for Infectious Disease"/>
            <person name="Wu L."/>
            <person name="Ma J."/>
        </authorList>
    </citation>
    <scope>NUCLEOTIDE SEQUENCE [LARGE SCALE GENOMIC DNA]</scope>
    <source>
        <strain evidence="13">NBRC 102407</strain>
    </source>
</reference>
<dbReference type="PROSITE" id="PS50929">
    <property type="entry name" value="ABC_TM1F"/>
    <property type="match status" value="1"/>
</dbReference>
<dbReference type="GO" id="GO:0005524">
    <property type="term" value="F:ATP binding"/>
    <property type="evidence" value="ECO:0007669"/>
    <property type="project" value="UniProtKB-KW"/>
</dbReference>
<evidence type="ECO:0000256" key="3">
    <source>
        <dbReference type="ARBA" id="ARBA00022475"/>
    </source>
</evidence>
<accession>A0ABQ6FD52</accession>
<evidence type="ECO:0000256" key="9">
    <source>
        <dbReference type="SAM" id="Phobius"/>
    </source>
</evidence>
<dbReference type="Pfam" id="PF00005">
    <property type="entry name" value="ABC_tran"/>
    <property type="match status" value="1"/>
</dbReference>
<dbReference type="SUPFAM" id="SSF52540">
    <property type="entry name" value="P-loop containing nucleoside triphosphate hydrolases"/>
    <property type="match status" value="1"/>
</dbReference>
<dbReference type="Gene3D" id="1.20.1560.10">
    <property type="entry name" value="ABC transporter type 1, transmembrane domain"/>
    <property type="match status" value="1"/>
</dbReference>
<dbReference type="Pfam" id="PF06472">
    <property type="entry name" value="ABC_membrane_2"/>
    <property type="match status" value="1"/>
</dbReference>
<feature type="transmembrane region" description="Helical" evidence="9">
    <location>
        <begin position="149"/>
        <end position="170"/>
    </location>
</feature>
<feature type="transmembrane region" description="Helical" evidence="9">
    <location>
        <begin position="74"/>
        <end position="95"/>
    </location>
</feature>
<gene>
    <name evidence="12" type="ORF">GCM10007933_23850</name>
</gene>
<feature type="transmembrane region" description="Helical" evidence="9">
    <location>
        <begin position="176"/>
        <end position="199"/>
    </location>
</feature>
<evidence type="ECO:0000259" key="11">
    <source>
        <dbReference type="PROSITE" id="PS50929"/>
    </source>
</evidence>
<dbReference type="RefSeq" id="WP_284188195.1">
    <property type="nucleotide sequence ID" value="NZ_BSPX01000034.1"/>
</dbReference>
<keyword evidence="13" id="KW-1185">Reference proteome</keyword>
<proteinExistence type="predicted"/>
<dbReference type="CDD" id="cd03223">
    <property type="entry name" value="ABCD_peroxisomal_ALDP"/>
    <property type="match status" value="1"/>
</dbReference>
<dbReference type="PROSITE" id="PS50893">
    <property type="entry name" value="ABC_TRANSPORTER_2"/>
    <property type="match status" value="1"/>
</dbReference>
<comment type="subcellular location">
    <subcellularLocation>
        <location evidence="1">Cell membrane</location>
        <topology evidence="1">Multi-pass membrane protein</topology>
    </subcellularLocation>
</comment>
<evidence type="ECO:0000259" key="10">
    <source>
        <dbReference type="PROSITE" id="PS50893"/>
    </source>
</evidence>
<dbReference type="InterPro" id="IPR027417">
    <property type="entry name" value="P-loop_NTPase"/>
</dbReference>
<dbReference type="InterPro" id="IPR011527">
    <property type="entry name" value="ABC1_TM_dom"/>
</dbReference>
<dbReference type="InterPro" id="IPR050835">
    <property type="entry name" value="ABC_transporter_sub-D"/>
</dbReference>
<evidence type="ECO:0000313" key="13">
    <source>
        <dbReference type="Proteomes" id="UP001157167"/>
    </source>
</evidence>
<keyword evidence="3" id="KW-1003">Cell membrane</keyword>
<dbReference type="EMBL" id="BSPX01000034">
    <property type="protein sequence ID" value="GLT22924.1"/>
    <property type="molecule type" value="Genomic_DNA"/>
</dbReference>
<keyword evidence="5" id="KW-0547">Nucleotide-binding</keyword>
<dbReference type="SMART" id="SM00382">
    <property type="entry name" value="AAA"/>
    <property type="match status" value="1"/>
</dbReference>
<sequence length="581" mass="65070">MKPVSLFSQHLWRRFWAIASPYWRGEQRLRAWGLLLVLVLLMLAETRLAVMLNAQTGEFTSALAGGDRDRFWTAIRTCLLVLAVFVPVHALYYYARDYMGIHWRRWLTYRLLGRYFARRRYYRLGISDEIDNPDQRIAEDVNVFTQRSLFFLLIVIGSLMQLVAFSHVLWSISPKLVYFLAAYATVGTALAVGVFGMPLMRLNFLQLRREANLRYGLVRVRENAESIAFYGGEAPELQQIKGTFAAAYANYRRLIRKQFGLNFFQQAYSQLTVVLPSIIIADAVLSGEVEVGRAIQAAGAFAVVLSAVSLIVENFESLSRFAAGIDRLDTLARALESEPGAGPSERRIRSSDGSTLAARHVTVETPQGEQTLVTDLNFELPTGGGLLIVGPSGCGKSSLLRAISGLWNSGEGEIQRPPDIDTLFLPQRPYMQIGSLRSQLLYPRPNRDVDDAHLAEALEAVQLGGLIERCGGLDQELDWSRVLSIGEQQRLAFARLLLINPRVAILDEATSALDSANEAVLYRRLRERNTTIVSIAHRESLLTYHTQVLELTGDGGWRLLTPDEFRRRNDVDTPAPAVVVV</sequence>
<organism evidence="12 13">
    <name type="scientific">Zoogloea oryzae</name>
    <dbReference type="NCBI Taxonomy" id="310767"/>
    <lineage>
        <taxon>Bacteria</taxon>
        <taxon>Pseudomonadati</taxon>
        <taxon>Pseudomonadota</taxon>
        <taxon>Betaproteobacteria</taxon>
        <taxon>Rhodocyclales</taxon>
        <taxon>Zoogloeaceae</taxon>
        <taxon>Zoogloea</taxon>
    </lineage>
</organism>
<keyword evidence="6 12" id="KW-0067">ATP-binding</keyword>
<dbReference type="PANTHER" id="PTHR11384">
    <property type="entry name" value="ATP-BINDING CASSETTE, SUB-FAMILY D MEMBER"/>
    <property type="match status" value="1"/>
</dbReference>